<feature type="signal peptide" evidence="2">
    <location>
        <begin position="1"/>
        <end position="28"/>
    </location>
</feature>
<feature type="region of interest" description="Disordered" evidence="1">
    <location>
        <begin position="244"/>
        <end position="267"/>
    </location>
</feature>
<sequence>MASFQLKHGLYVAFTALIFFFQTHGSAATARKQLDVATAAVGEDPKPIWHRQFSINFNETTKLLWWRWSTEGSMLYDALQQVEVVHRANGKGDRYCLSIHPRSDTPCTHLVVSGQRYLIFPELGECCKCCSSAGGCGILDPDWLDAAEYTGQTTMQGRTADSWTIRGLQPNNYYATADVPVGIPLELDQLPNDYITFHPDTLKLGPVSPKDVIVPEGCAEKCPLTSVCTILQAKASLQAALGWRGQGRGSKPSSSRAELSGGAAAVV</sequence>
<gene>
    <name evidence="3" type="ORF">BQ4739_LOCUS4738</name>
</gene>
<name>A0A383VHD5_TETOB</name>
<evidence type="ECO:0000256" key="2">
    <source>
        <dbReference type="SAM" id="SignalP"/>
    </source>
</evidence>
<reference evidence="3 4" key="1">
    <citation type="submission" date="2016-10" db="EMBL/GenBank/DDBJ databases">
        <authorList>
            <person name="Cai Z."/>
        </authorList>
    </citation>
    <scope>NUCLEOTIDE SEQUENCE [LARGE SCALE GENOMIC DNA]</scope>
</reference>
<feature type="chain" id="PRO_5016806180" evidence="2">
    <location>
        <begin position="29"/>
        <end position="267"/>
    </location>
</feature>
<evidence type="ECO:0000313" key="3">
    <source>
        <dbReference type="EMBL" id="SZX64219.1"/>
    </source>
</evidence>
<dbReference type="EMBL" id="FNXT01000378">
    <property type="protein sequence ID" value="SZX64219.1"/>
    <property type="molecule type" value="Genomic_DNA"/>
</dbReference>
<evidence type="ECO:0000313" key="4">
    <source>
        <dbReference type="Proteomes" id="UP000256970"/>
    </source>
</evidence>
<keyword evidence="2" id="KW-0732">Signal</keyword>
<dbReference type="Proteomes" id="UP000256970">
    <property type="component" value="Unassembled WGS sequence"/>
</dbReference>
<keyword evidence="4" id="KW-1185">Reference proteome</keyword>
<protein>
    <submittedName>
        <fullName evidence="3">Uncharacterized protein</fullName>
    </submittedName>
</protein>
<organism evidence="3 4">
    <name type="scientific">Tetradesmus obliquus</name>
    <name type="common">Green alga</name>
    <name type="synonym">Acutodesmus obliquus</name>
    <dbReference type="NCBI Taxonomy" id="3088"/>
    <lineage>
        <taxon>Eukaryota</taxon>
        <taxon>Viridiplantae</taxon>
        <taxon>Chlorophyta</taxon>
        <taxon>core chlorophytes</taxon>
        <taxon>Chlorophyceae</taxon>
        <taxon>CS clade</taxon>
        <taxon>Sphaeropleales</taxon>
        <taxon>Scenedesmaceae</taxon>
        <taxon>Tetradesmus</taxon>
    </lineage>
</organism>
<evidence type="ECO:0000256" key="1">
    <source>
        <dbReference type="SAM" id="MobiDB-lite"/>
    </source>
</evidence>
<accession>A0A383VHD5</accession>
<proteinExistence type="predicted"/>
<dbReference type="AlphaFoldDB" id="A0A383VHD5"/>